<dbReference type="Pfam" id="PF00067">
    <property type="entry name" value="p450"/>
    <property type="match status" value="1"/>
</dbReference>
<name>A0A939PV73_9ACTN</name>
<dbReference type="EMBL" id="JAGEOJ010000039">
    <property type="protein sequence ID" value="MBO2455614.1"/>
    <property type="molecule type" value="Genomic_DNA"/>
</dbReference>
<dbReference type="InterPro" id="IPR036396">
    <property type="entry name" value="Cyt_P450_sf"/>
</dbReference>
<evidence type="ECO:0000313" key="3">
    <source>
        <dbReference type="EMBL" id="MBO2455614.1"/>
    </source>
</evidence>
<dbReference type="Proteomes" id="UP000669179">
    <property type="component" value="Unassembled WGS sequence"/>
</dbReference>
<protein>
    <submittedName>
        <fullName evidence="3">Cytochrome P450</fullName>
    </submittedName>
</protein>
<dbReference type="SUPFAM" id="SSF48264">
    <property type="entry name" value="Cytochrome P450"/>
    <property type="match status" value="1"/>
</dbReference>
<keyword evidence="2" id="KW-0349">Heme</keyword>
<dbReference type="AlphaFoldDB" id="A0A939PV73"/>
<keyword evidence="2" id="KW-0503">Monooxygenase</keyword>
<dbReference type="PROSITE" id="PS00086">
    <property type="entry name" value="CYTOCHROME_P450"/>
    <property type="match status" value="1"/>
</dbReference>
<comment type="similarity">
    <text evidence="1 2">Belongs to the cytochrome P450 family.</text>
</comment>
<accession>A0A939PV73</accession>
<dbReference type="GO" id="GO:0016705">
    <property type="term" value="F:oxidoreductase activity, acting on paired donors, with incorporation or reduction of molecular oxygen"/>
    <property type="evidence" value="ECO:0007669"/>
    <property type="project" value="InterPro"/>
</dbReference>
<keyword evidence="2" id="KW-0408">Iron</keyword>
<evidence type="ECO:0000313" key="4">
    <source>
        <dbReference type="Proteomes" id="UP000669179"/>
    </source>
</evidence>
<sequence length="389" mass="41777">MLENASNDPILSLAHPETLPDPYPAYARLRAERPVFFYERLGSWMFTRHADCVAVLRDSTRFAADWRRVGERVPPRAINMLTLDPPEHTTVRRPFMEALREPDGAAMEPLITARCAEILAGLEGRSFDVVTELAEPLALAATAIYLGVPEPDGAWLSGIGRAIGAGMDAGLWPERAAPVQAAHEELAVLVEGWLADPPETGVLASVASRAGSSGIAPDVLANTVRGLLFSGYSSGSKMLALIAAAVLHERAVGLKDVQAAADPVRAIEELVRYASPIQAVARACVTDVEIGGTQVKAGQAVTLLLGAANRDPGRFPEPNLVRLDRHPNPHLGFGRGPKSCLGQPFSAVFLRVVLDLLATRYPETRAVGEPTFQKNLTLRSLDHFEATLA</sequence>
<gene>
    <name evidence="3" type="ORF">J4573_51665</name>
</gene>
<dbReference type="GO" id="GO:0020037">
    <property type="term" value="F:heme binding"/>
    <property type="evidence" value="ECO:0007669"/>
    <property type="project" value="InterPro"/>
</dbReference>
<dbReference type="Gene3D" id="1.10.630.10">
    <property type="entry name" value="Cytochrome P450"/>
    <property type="match status" value="1"/>
</dbReference>
<dbReference type="InterPro" id="IPR001128">
    <property type="entry name" value="Cyt_P450"/>
</dbReference>
<reference evidence="3" key="1">
    <citation type="submission" date="2021-03" db="EMBL/GenBank/DDBJ databases">
        <authorList>
            <person name="Kanchanasin P."/>
            <person name="Saeng-In P."/>
            <person name="Phongsopitanun W."/>
            <person name="Yuki M."/>
            <person name="Kudo T."/>
            <person name="Ohkuma M."/>
            <person name="Tanasupawat S."/>
        </authorList>
    </citation>
    <scope>NUCLEOTIDE SEQUENCE</scope>
    <source>
        <strain evidence="3">GKU 128</strain>
    </source>
</reference>
<dbReference type="InterPro" id="IPR017972">
    <property type="entry name" value="Cyt_P450_CS"/>
</dbReference>
<dbReference type="PANTHER" id="PTHR46696:SF1">
    <property type="entry name" value="CYTOCHROME P450 YJIB-RELATED"/>
    <property type="match status" value="1"/>
</dbReference>
<keyword evidence="2" id="KW-0479">Metal-binding</keyword>
<dbReference type="GO" id="GO:0005506">
    <property type="term" value="F:iron ion binding"/>
    <property type="evidence" value="ECO:0007669"/>
    <property type="project" value="InterPro"/>
</dbReference>
<dbReference type="GO" id="GO:0004497">
    <property type="term" value="F:monooxygenase activity"/>
    <property type="evidence" value="ECO:0007669"/>
    <property type="project" value="UniProtKB-KW"/>
</dbReference>
<comment type="caution">
    <text evidence="3">The sequence shown here is derived from an EMBL/GenBank/DDBJ whole genome shotgun (WGS) entry which is preliminary data.</text>
</comment>
<organism evidence="3 4">
    <name type="scientific">Actinomadura barringtoniae</name>
    <dbReference type="NCBI Taxonomy" id="1427535"/>
    <lineage>
        <taxon>Bacteria</taxon>
        <taxon>Bacillati</taxon>
        <taxon>Actinomycetota</taxon>
        <taxon>Actinomycetes</taxon>
        <taxon>Streptosporangiales</taxon>
        <taxon>Thermomonosporaceae</taxon>
        <taxon>Actinomadura</taxon>
    </lineage>
</organism>
<keyword evidence="2" id="KW-0560">Oxidoreductase</keyword>
<evidence type="ECO:0000256" key="1">
    <source>
        <dbReference type="ARBA" id="ARBA00010617"/>
    </source>
</evidence>
<keyword evidence="4" id="KW-1185">Reference proteome</keyword>
<dbReference type="PANTHER" id="PTHR46696">
    <property type="entry name" value="P450, PUTATIVE (EUROFUNG)-RELATED"/>
    <property type="match status" value="1"/>
</dbReference>
<dbReference type="RefSeq" id="WP_208263840.1">
    <property type="nucleotide sequence ID" value="NZ_JAGEOJ010000039.1"/>
</dbReference>
<dbReference type="PRINTS" id="PR00359">
    <property type="entry name" value="BP450"/>
</dbReference>
<dbReference type="InterPro" id="IPR002397">
    <property type="entry name" value="Cyt_P450_B"/>
</dbReference>
<proteinExistence type="inferred from homology"/>
<evidence type="ECO:0000256" key="2">
    <source>
        <dbReference type="RuleBase" id="RU000461"/>
    </source>
</evidence>